<feature type="chain" id="PRO_5019363121" evidence="1">
    <location>
        <begin position="28"/>
        <end position="307"/>
    </location>
</feature>
<keyword evidence="1" id="KW-0732">Signal</keyword>
<dbReference type="EMBL" id="RBNI01024778">
    <property type="protein sequence ID" value="RUO95910.1"/>
    <property type="molecule type" value="Genomic_DNA"/>
</dbReference>
<name>A0A432ZZM0_9FUNG</name>
<feature type="signal peptide" evidence="1">
    <location>
        <begin position="1"/>
        <end position="27"/>
    </location>
</feature>
<organism evidence="2 3">
    <name type="scientific">Jimgerdemannia flammicorona</name>
    <dbReference type="NCBI Taxonomy" id="994334"/>
    <lineage>
        <taxon>Eukaryota</taxon>
        <taxon>Fungi</taxon>
        <taxon>Fungi incertae sedis</taxon>
        <taxon>Mucoromycota</taxon>
        <taxon>Mucoromycotina</taxon>
        <taxon>Endogonomycetes</taxon>
        <taxon>Endogonales</taxon>
        <taxon>Endogonaceae</taxon>
        <taxon>Jimgerdemannia</taxon>
    </lineage>
</organism>
<dbReference type="Proteomes" id="UP000268093">
    <property type="component" value="Unassembled WGS sequence"/>
</dbReference>
<protein>
    <submittedName>
        <fullName evidence="2">Uncharacterized protein</fullName>
    </submittedName>
</protein>
<feature type="non-terminal residue" evidence="2">
    <location>
        <position position="1"/>
    </location>
</feature>
<accession>A0A432ZZM0</accession>
<reference evidence="2 3" key="1">
    <citation type="journal article" date="2018" name="New Phytol.">
        <title>Phylogenomics of Endogonaceae and evolution of mycorrhizas within Mucoromycota.</title>
        <authorList>
            <person name="Chang Y."/>
            <person name="Desiro A."/>
            <person name="Na H."/>
            <person name="Sandor L."/>
            <person name="Lipzen A."/>
            <person name="Clum A."/>
            <person name="Barry K."/>
            <person name="Grigoriev I.V."/>
            <person name="Martin F.M."/>
            <person name="Stajich J.E."/>
            <person name="Smith M.E."/>
            <person name="Bonito G."/>
            <person name="Spatafora J.W."/>
        </authorList>
    </citation>
    <scope>NUCLEOTIDE SEQUENCE [LARGE SCALE GENOMIC DNA]</scope>
    <source>
        <strain evidence="2 3">GMNB39</strain>
    </source>
</reference>
<comment type="caution">
    <text evidence="2">The sequence shown here is derived from an EMBL/GenBank/DDBJ whole genome shotgun (WGS) entry which is preliminary data.</text>
</comment>
<evidence type="ECO:0000256" key="1">
    <source>
        <dbReference type="SAM" id="SignalP"/>
    </source>
</evidence>
<keyword evidence="3" id="KW-1185">Reference proteome</keyword>
<proteinExistence type="predicted"/>
<dbReference type="AlphaFoldDB" id="A0A432ZZM0"/>
<evidence type="ECO:0000313" key="2">
    <source>
        <dbReference type="EMBL" id="RUO95910.1"/>
    </source>
</evidence>
<sequence length="307" mass="34000">MEGESMLRTRLLILFCFCFCFVIPATAGEPAVVDVARLPSFQNHVDNDYIFDGASPCSTFADGSVTFTAKTRLLGTNKTDYSVPTYMTIRTVYTNGTKCTKRLSADGNYVISSARLSNGNILLAYTQGDTIMEIFAMILEPCGSVLQNQIKLNMSVFSYRRNVPPCSASSSTFGGFLCLGSSLDKQKPVWARFDNTGSILGDGMKSSNVLDLYPVTNDTIWEGYSAPATTGGFLLVWSYTNNTATNTTQNPSSLFKIVYAAITEPNTPKLNSDPFVIYQTYKYEQGFWYMNGIRQVIFCPEFSLCWL</sequence>
<gene>
    <name evidence="2" type="ORF">BC936DRAFT_142975</name>
</gene>
<evidence type="ECO:0000313" key="3">
    <source>
        <dbReference type="Proteomes" id="UP000268093"/>
    </source>
</evidence>